<evidence type="ECO:0000313" key="6">
    <source>
        <dbReference type="Proteomes" id="UP001369086"/>
    </source>
</evidence>
<dbReference type="InterPro" id="IPR039880">
    <property type="entry name" value="CHCT1-like"/>
</dbReference>
<sequence>MLFFQEQELSDNSKQASAGDSVPKEAFEEDDQEKQAVALKNKPKKSVYDLCRKYMKPVKAELKLLDEQDFSSKEEELDSFHKHILKIGAHLNMHVQRYSSPKEANEWNVYLWQYVSIFSNFDDLKLCLLYNFAAKKDSEKFKATYEQSPQSFILVPLCKSSHDLEWLDKVWGLRGHPFNSASTGTGKAEKRPRSPGQETSKPACSSEQSRYSQENNLSNYCY</sequence>
<comment type="subcellular location">
    <subcellularLocation>
        <location evidence="1">Nucleus</location>
    </subcellularLocation>
</comment>
<evidence type="ECO:0000256" key="2">
    <source>
        <dbReference type="ARBA" id="ARBA00023242"/>
    </source>
</evidence>
<dbReference type="PANTHER" id="PTHR21765">
    <property type="entry name" value="SIMILAR TO CHROMODOMAIN-HELICASE-DNA-BINDING PROTEIN 1 (CHD-1)"/>
    <property type="match status" value="1"/>
</dbReference>
<accession>A0ABR1ABH9</accession>
<dbReference type="EMBL" id="JAHFZB010000001">
    <property type="protein sequence ID" value="KAK6494430.1"/>
    <property type="molecule type" value="Genomic_DNA"/>
</dbReference>
<feature type="compositionally biased region" description="Polar residues" evidence="3">
    <location>
        <begin position="196"/>
        <end position="222"/>
    </location>
</feature>
<keyword evidence="2" id="KW-0539">Nucleus</keyword>
<organism evidence="5 6">
    <name type="scientific">Huso huso</name>
    <name type="common">Beluga</name>
    <name type="synonym">Acipenser huso</name>
    <dbReference type="NCBI Taxonomy" id="61971"/>
    <lineage>
        <taxon>Eukaryota</taxon>
        <taxon>Metazoa</taxon>
        <taxon>Chordata</taxon>
        <taxon>Craniata</taxon>
        <taxon>Vertebrata</taxon>
        <taxon>Euteleostomi</taxon>
        <taxon>Actinopterygii</taxon>
        <taxon>Chondrostei</taxon>
        <taxon>Acipenseriformes</taxon>
        <taxon>Acipenseridae</taxon>
        <taxon>Huso</taxon>
    </lineage>
</organism>
<gene>
    <name evidence="5" type="ORF">HHUSO_G1001</name>
</gene>
<proteinExistence type="predicted"/>
<evidence type="ECO:0000313" key="5">
    <source>
        <dbReference type="EMBL" id="KAK6494430.1"/>
    </source>
</evidence>
<dbReference type="PANTHER" id="PTHR21765:SF1">
    <property type="entry name" value="CHD1 HELICAL C-TERMINAL DOMAIN CONTAINING PROTEIN 1"/>
    <property type="match status" value="1"/>
</dbReference>
<dbReference type="SMART" id="SM01176">
    <property type="entry name" value="DUF4208"/>
    <property type="match status" value="1"/>
</dbReference>
<evidence type="ECO:0000256" key="1">
    <source>
        <dbReference type="ARBA" id="ARBA00004123"/>
    </source>
</evidence>
<name>A0ABR1ABH9_HUSHU</name>
<feature type="region of interest" description="Disordered" evidence="3">
    <location>
        <begin position="181"/>
        <end position="222"/>
    </location>
</feature>
<reference evidence="5 6" key="1">
    <citation type="submission" date="2021-05" db="EMBL/GenBank/DDBJ databases">
        <authorList>
            <person name="Zahm M."/>
            <person name="Klopp C."/>
            <person name="Cabau C."/>
            <person name="Kuhl H."/>
            <person name="Suciu R."/>
            <person name="Ciorpac M."/>
            <person name="Holostenco D."/>
            <person name="Gessner J."/>
            <person name="Wuertz S."/>
            <person name="Hohne C."/>
            <person name="Stock M."/>
            <person name="Gislard M."/>
            <person name="Lluch J."/>
            <person name="Milhes M."/>
            <person name="Lampietro C."/>
            <person name="Lopez Roques C."/>
            <person name="Donnadieu C."/>
            <person name="Du K."/>
            <person name="Schartl M."/>
            <person name="Guiguen Y."/>
        </authorList>
    </citation>
    <scope>NUCLEOTIDE SEQUENCE [LARGE SCALE GENOMIC DNA]</scope>
    <source>
        <strain evidence="5">Hh-F2</strain>
        <tissue evidence="5">Blood</tissue>
    </source>
</reference>
<evidence type="ECO:0000259" key="4">
    <source>
        <dbReference type="SMART" id="SM01176"/>
    </source>
</evidence>
<dbReference type="InterPro" id="IPR025260">
    <property type="entry name" value="CHD1-like_C"/>
</dbReference>
<keyword evidence="6" id="KW-1185">Reference proteome</keyword>
<feature type="domain" description="Chromodomain-helicase-DNA-binding protein 1-like C-terminal" evidence="4">
    <location>
        <begin position="39"/>
        <end position="133"/>
    </location>
</feature>
<evidence type="ECO:0000256" key="3">
    <source>
        <dbReference type="SAM" id="MobiDB-lite"/>
    </source>
</evidence>
<comment type="caution">
    <text evidence="5">The sequence shown here is derived from an EMBL/GenBank/DDBJ whole genome shotgun (WGS) entry which is preliminary data.</text>
</comment>
<dbReference type="Pfam" id="PF13907">
    <property type="entry name" value="CHD1-like_C"/>
    <property type="match status" value="1"/>
</dbReference>
<feature type="region of interest" description="Disordered" evidence="3">
    <location>
        <begin position="1"/>
        <end position="39"/>
    </location>
</feature>
<dbReference type="Proteomes" id="UP001369086">
    <property type="component" value="Unassembled WGS sequence"/>
</dbReference>
<protein>
    <recommendedName>
        <fullName evidence="4">Chromodomain-helicase-DNA-binding protein 1-like C-terminal domain-containing protein</fullName>
    </recommendedName>
</protein>